<dbReference type="EMBL" id="CP025583">
    <property type="protein sequence ID" value="AUM73275.1"/>
    <property type="molecule type" value="Genomic_DNA"/>
</dbReference>
<dbReference type="NCBIfam" id="NF003507">
    <property type="entry name" value="PRK05170.2-5"/>
    <property type="match status" value="1"/>
</dbReference>
<dbReference type="OrthoDB" id="9786855at2"/>
<gene>
    <name evidence="2" type="ORF">CYR75_02290</name>
</gene>
<evidence type="ECO:0000256" key="1">
    <source>
        <dbReference type="HAMAP-Rule" id="MF_00676"/>
    </source>
</evidence>
<comment type="similarity">
    <text evidence="1">Belongs to the UPF0260 family.</text>
</comment>
<name>A0A2K9MFH5_9RHOB</name>
<evidence type="ECO:0000313" key="2">
    <source>
        <dbReference type="EMBL" id="AUM73275.1"/>
    </source>
</evidence>
<proteinExistence type="inferred from homology"/>
<protein>
    <recommendedName>
        <fullName evidence="1">UPF0260 protein CYR75_02290</fullName>
    </recommendedName>
</protein>
<dbReference type="InterPro" id="IPR008228">
    <property type="entry name" value="UCP006173"/>
</dbReference>
<dbReference type="HAMAP" id="MF_00676">
    <property type="entry name" value="UPF0260"/>
    <property type="match status" value="1"/>
</dbReference>
<reference evidence="3" key="1">
    <citation type="submission" date="2017-12" db="EMBL/GenBank/DDBJ databases">
        <title>Genomic analysis of Paracoccus sp. CBA4604.</title>
        <authorList>
            <person name="Roh S.W."/>
            <person name="Kim J.Y."/>
            <person name="Kim J.S."/>
        </authorList>
    </citation>
    <scope>NUCLEOTIDE SEQUENCE [LARGE SCALE GENOMIC DNA]</scope>
    <source>
        <strain evidence="3">CBA4604</strain>
    </source>
</reference>
<accession>A0A2K9MFH5</accession>
<dbReference type="RefSeq" id="WP_101498659.1">
    <property type="nucleotide sequence ID" value="NZ_CP025583.1"/>
</dbReference>
<sequence length="146" mass="17049">MRPRFWELPLRDLTTPEWEALCDGCGKCCLNKLEFEDTDELAFTRIACRLLDGQTCRCTRYETRHRYVPECVTLTPDKIASISYWLPATCAYRLRHEGKPLEAWHHLICGDPEEVHRAGISMRGRTLSEAQIPEEDWEDHIIEDLS</sequence>
<dbReference type="PIRSF" id="PIRSF006173">
    <property type="entry name" value="UCP006173"/>
    <property type="match status" value="1"/>
</dbReference>
<dbReference type="PANTHER" id="PTHR37421">
    <property type="entry name" value="UPF0260 PROTEIN YCGN"/>
    <property type="match status" value="1"/>
</dbReference>
<dbReference type="Proteomes" id="UP000234882">
    <property type="component" value="Chromosome"/>
</dbReference>
<keyword evidence="3" id="KW-1185">Reference proteome</keyword>
<dbReference type="InterPro" id="IPR005358">
    <property type="entry name" value="Puta_zinc/iron-chelating_dom"/>
</dbReference>
<evidence type="ECO:0000313" key="3">
    <source>
        <dbReference type="Proteomes" id="UP000234882"/>
    </source>
</evidence>
<dbReference type="KEGG" id="paru:CYR75_02290"/>
<dbReference type="AlphaFoldDB" id="A0A2K9MFH5"/>
<dbReference type="NCBIfam" id="NF003501">
    <property type="entry name" value="PRK05170.1-5"/>
    <property type="match status" value="1"/>
</dbReference>
<dbReference type="Pfam" id="PF03692">
    <property type="entry name" value="CxxCxxCC"/>
    <property type="match status" value="1"/>
</dbReference>
<organism evidence="2 3">
    <name type="scientific">Paracoccus jeotgali</name>
    <dbReference type="NCBI Taxonomy" id="2065379"/>
    <lineage>
        <taxon>Bacteria</taxon>
        <taxon>Pseudomonadati</taxon>
        <taxon>Pseudomonadota</taxon>
        <taxon>Alphaproteobacteria</taxon>
        <taxon>Rhodobacterales</taxon>
        <taxon>Paracoccaceae</taxon>
        <taxon>Paracoccus</taxon>
    </lineage>
</organism>
<dbReference type="PANTHER" id="PTHR37421:SF1">
    <property type="entry name" value="UPF0260 PROTEIN YCGN"/>
    <property type="match status" value="1"/>
</dbReference>